<protein>
    <submittedName>
        <fullName evidence="2">Uncharacterized protein</fullName>
    </submittedName>
</protein>
<evidence type="ECO:0000256" key="1">
    <source>
        <dbReference type="SAM" id="MobiDB-lite"/>
    </source>
</evidence>
<evidence type="ECO:0000313" key="2">
    <source>
        <dbReference type="EMBL" id="RUS68583.1"/>
    </source>
</evidence>
<gene>
    <name evidence="2" type="ORF">EGW08_023654</name>
</gene>
<accession>A0A3S1GYB6</accession>
<comment type="caution">
    <text evidence="2">The sequence shown here is derived from an EMBL/GenBank/DDBJ whole genome shotgun (WGS) entry which is preliminary data.</text>
</comment>
<name>A0A3S1GYB6_ELYCH</name>
<feature type="compositionally biased region" description="Polar residues" evidence="1">
    <location>
        <begin position="96"/>
        <end position="110"/>
    </location>
</feature>
<evidence type="ECO:0000313" key="3">
    <source>
        <dbReference type="Proteomes" id="UP000271974"/>
    </source>
</evidence>
<dbReference type="Proteomes" id="UP000271974">
    <property type="component" value="Unassembled WGS sequence"/>
</dbReference>
<keyword evidence="3" id="KW-1185">Reference proteome</keyword>
<feature type="region of interest" description="Disordered" evidence="1">
    <location>
        <begin position="27"/>
        <end position="122"/>
    </location>
</feature>
<sequence>MMIRDALIRGIEDEEIRLYILGESGRSNSDVGRRSYRPIPAPRHSVSMVPASSVRQHRRDWSVRPIPAPMRQVYSGPESSRRPRPAPRTRISTTSGSLRTTQRSGPNQASDHGGSRVTTEAGRTVVSSWVEVARRPRAVTQNVPVSVTPSMARPGVRVGRAQDVQAQSCPIPGCSWKGATLLEHALEFHLPRHYRKRVDLMSRPDGLKLLKAMKWICAKIGGTGTLSHQANKSVLRTITVPAITLIPYLPLSNRCGSHVKNKFLTIITLSSD</sequence>
<reference evidence="2 3" key="1">
    <citation type="submission" date="2019-01" db="EMBL/GenBank/DDBJ databases">
        <title>A draft genome assembly of the solar-powered sea slug Elysia chlorotica.</title>
        <authorList>
            <person name="Cai H."/>
            <person name="Li Q."/>
            <person name="Fang X."/>
            <person name="Li J."/>
            <person name="Curtis N.E."/>
            <person name="Altenburger A."/>
            <person name="Shibata T."/>
            <person name="Feng M."/>
            <person name="Maeda T."/>
            <person name="Schwartz J.A."/>
            <person name="Shigenobu S."/>
            <person name="Lundholm N."/>
            <person name="Nishiyama T."/>
            <person name="Yang H."/>
            <person name="Hasebe M."/>
            <person name="Li S."/>
            <person name="Pierce S.K."/>
            <person name="Wang J."/>
        </authorList>
    </citation>
    <scope>NUCLEOTIDE SEQUENCE [LARGE SCALE GENOMIC DNA]</scope>
    <source>
        <strain evidence="2">EC2010</strain>
        <tissue evidence="2">Whole organism of an adult</tissue>
    </source>
</reference>
<proteinExistence type="predicted"/>
<dbReference type="EMBL" id="RQTK01002281">
    <property type="protein sequence ID" value="RUS68583.1"/>
    <property type="molecule type" value="Genomic_DNA"/>
</dbReference>
<dbReference type="AlphaFoldDB" id="A0A3S1GYB6"/>
<organism evidence="2 3">
    <name type="scientific">Elysia chlorotica</name>
    <name type="common">Eastern emerald elysia</name>
    <name type="synonym">Sea slug</name>
    <dbReference type="NCBI Taxonomy" id="188477"/>
    <lineage>
        <taxon>Eukaryota</taxon>
        <taxon>Metazoa</taxon>
        <taxon>Spiralia</taxon>
        <taxon>Lophotrochozoa</taxon>
        <taxon>Mollusca</taxon>
        <taxon>Gastropoda</taxon>
        <taxon>Heterobranchia</taxon>
        <taxon>Euthyneura</taxon>
        <taxon>Panpulmonata</taxon>
        <taxon>Sacoglossa</taxon>
        <taxon>Placobranchoidea</taxon>
        <taxon>Plakobranchidae</taxon>
        <taxon>Elysia</taxon>
    </lineage>
</organism>